<comment type="subcellular location">
    <subcellularLocation>
        <location evidence="1">Cell outer membrane</location>
    </subcellularLocation>
</comment>
<dbReference type="PANTHER" id="PTHR30026:SF22">
    <property type="entry name" value="OUTER MEMBRANE EFFLUX PROTEIN"/>
    <property type="match status" value="1"/>
</dbReference>
<feature type="chain" id="PRO_5045630917" description="Cds6 C-terminal domain-containing protein" evidence="8">
    <location>
        <begin position="34"/>
        <end position="604"/>
    </location>
</feature>
<accession>A0ABQ6FFE2</accession>
<dbReference type="SUPFAM" id="SSF54427">
    <property type="entry name" value="NTF2-like"/>
    <property type="match status" value="1"/>
</dbReference>
<dbReference type="InterPro" id="IPR003423">
    <property type="entry name" value="OMP_efflux"/>
</dbReference>
<feature type="signal peptide" evidence="8">
    <location>
        <begin position="1"/>
        <end position="33"/>
    </location>
</feature>
<evidence type="ECO:0000256" key="1">
    <source>
        <dbReference type="ARBA" id="ARBA00004442"/>
    </source>
</evidence>
<evidence type="ECO:0000256" key="7">
    <source>
        <dbReference type="ARBA" id="ARBA00023237"/>
    </source>
</evidence>
<dbReference type="InterPro" id="IPR056203">
    <property type="entry name" value="Cds6_C"/>
</dbReference>
<dbReference type="SUPFAM" id="SSF56954">
    <property type="entry name" value="Outer membrane efflux proteins (OEP)"/>
    <property type="match status" value="1"/>
</dbReference>
<sequence length="604" mass="66082">MSPNPNARPHRRTRLAAILATLGLGLAAGLAHAAPLPAVVDKVLLQQPSVRSAQALLRAAEAQVVQVRSDFLPSVGLSYRNSDSRDETLGTPIDRNVRRTDATVRWNIFNGATDTNRLRAAGFTRDAADADLDNVLEQVAYEITENYSDLVRLRQLITSLQATIASQERVEANVAHRVDAGRIASSELDLMRVRLIQNRTLLGQLRAQLGTAEYRYRLLTGEAPDSLVAPSILPAPALAGADPVDALVERIHERNPRLRAALQRTAARQADVGAARGLFFPSVDLSYSKRLDNTTIPVPTADTQRAAQLGVNLDIPLGGKNIGRHTEAVERHQAAQADADDLMMKVSKDITDLYRQYTEARGIAPQLEQRVAAAQRVASAYELHFEAGRRSLNDLSIAQGDLFDAQRNLVDNRAQQTTLQAQLLGLAGELREALRSRYRPAPIAPELLGTRYESPALAAAPAHVVEAAPAPQIELIEPAASVAPAIRARIDAWTSAWTAGNFDAYRALYTTDFQPGKGRSTADWEAERRQRVTQAKSPRIRIDNLTTRSSDASRVVVQFTQHYTAAQYKDTVQKQLEWVKADGQWKIARETASPARPAKAPAAE</sequence>
<keyword evidence="4" id="KW-1134">Transmembrane beta strand</keyword>
<keyword evidence="11" id="KW-1185">Reference proteome</keyword>
<keyword evidence="3" id="KW-0813">Transport</keyword>
<dbReference type="Gene3D" id="3.10.450.50">
    <property type="match status" value="1"/>
</dbReference>
<dbReference type="PANTHER" id="PTHR30026">
    <property type="entry name" value="OUTER MEMBRANE PROTEIN TOLC"/>
    <property type="match status" value="1"/>
</dbReference>
<name>A0ABQ6FFE2_9RHOO</name>
<feature type="domain" description="Cds6 C-terminal" evidence="9">
    <location>
        <begin position="486"/>
        <end position="590"/>
    </location>
</feature>
<reference evidence="11" key="1">
    <citation type="journal article" date="2019" name="Int. J. Syst. Evol. Microbiol.">
        <title>The Global Catalogue of Microorganisms (GCM) 10K type strain sequencing project: providing services to taxonomists for standard genome sequencing and annotation.</title>
        <authorList>
            <consortium name="The Broad Institute Genomics Platform"/>
            <consortium name="The Broad Institute Genome Sequencing Center for Infectious Disease"/>
            <person name="Wu L."/>
            <person name="Ma J."/>
        </authorList>
    </citation>
    <scope>NUCLEOTIDE SEQUENCE [LARGE SCALE GENOMIC DNA]</scope>
    <source>
        <strain evidence="11">NBRC 102407</strain>
    </source>
</reference>
<evidence type="ECO:0000313" key="10">
    <source>
        <dbReference type="EMBL" id="GLT23749.1"/>
    </source>
</evidence>
<dbReference type="Pfam" id="PF02321">
    <property type="entry name" value="OEP"/>
    <property type="match status" value="2"/>
</dbReference>
<evidence type="ECO:0000256" key="3">
    <source>
        <dbReference type="ARBA" id="ARBA00022448"/>
    </source>
</evidence>
<keyword evidence="6" id="KW-0472">Membrane</keyword>
<evidence type="ECO:0000256" key="6">
    <source>
        <dbReference type="ARBA" id="ARBA00023136"/>
    </source>
</evidence>
<dbReference type="InterPro" id="IPR051906">
    <property type="entry name" value="TolC-like"/>
</dbReference>
<dbReference type="Proteomes" id="UP001157167">
    <property type="component" value="Unassembled WGS sequence"/>
</dbReference>
<evidence type="ECO:0000256" key="2">
    <source>
        <dbReference type="ARBA" id="ARBA00007613"/>
    </source>
</evidence>
<evidence type="ECO:0000256" key="4">
    <source>
        <dbReference type="ARBA" id="ARBA00022452"/>
    </source>
</evidence>
<keyword evidence="8" id="KW-0732">Signal</keyword>
<proteinExistence type="inferred from homology"/>
<organism evidence="10 11">
    <name type="scientific">Zoogloea oryzae</name>
    <dbReference type="NCBI Taxonomy" id="310767"/>
    <lineage>
        <taxon>Bacteria</taxon>
        <taxon>Pseudomonadati</taxon>
        <taxon>Pseudomonadota</taxon>
        <taxon>Betaproteobacteria</taxon>
        <taxon>Rhodocyclales</taxon>
        <taxon>Zoogloeaceae</taxon>
        <taxon>Zoogloea</taxon>
    </lineage>
</organism>
<comment type="similarity">
    <text evidence="2">Belongs to the outer membrane factor (OMF) (TC 1.B.17) family.</text>
</comment>
<comment type="caution">
    <text evidence="10">The sequence shown here is derived from an EMBL/GenBank/DDBJ whole genome shotgun (WGS) entry which is preliminary data.</text>
</comment>
<evidence type="ECO:0000256" key="5">
    <source>
        <dbReference type="ARBA" id="ARBA00022692"/>
    </source>
</evidence>
<dbReference type="RefSeq" id="WP_284188932.1">
    <property type="nucleotide sequence ID" value="NZ_BSPX01000059.1"/>
</dbReference>
<evidence type="ECO:0000259" key="9">
    <source>
        <dbReference type="Pfam" id="PF24125"/>
    </source>
</evidence>
<keyword evidence="7" id="KW-0998">Cell outer membrane</keyword>
<dbReference type="InterPro" id="IPR032710">
    <property type="entry name" value="NTF2-like_dom_sf"/>
</dbReference>
<protein>
    <recommendedName>
        <fullName evidence="9">Cds6 C-terminal domain-containing protein</fullName>
    </recommendedName>
</protein>
<gene>
    <name evidence="10" type="ORF">GCM10007933_32200</name>
</gene>
<dbReference type="Gene3D" id="1.20.1600.10">
    <property type="entry name" value="Outer membrane efflux proteins (OEP)"/>
    <property type="match status" value="1"/>
</dbReference>
<dbReference type="EMBL" id="BSPX01000059">
    <property type="protein sequence ID" value="GLT23749.1"/>
    <property type="molecule type" value="Genomic_DNA"/>
</dbReference>
<dbReference type="Pfam" id="PF24125">
    <property type="entry name" value="Cds6_C"/>
    <property type="match status" value="1"/>
</dbReference>
<evidence type="ECO:0000256" key="8">
    <source>
        <dbReference type="SAM" id="SignalP"/>
    </source>
</evidence>
<evidence type="ECO:0000313" key="11">
    <source>
        <dbReference type="Proteomes" id="UP001157167"/>
    </source>
</evidence>
<keyword evidence="5" id="KW-0812">Transmembrane</keyword>